<dbReference type="SUPFAM" id="SSF81383">
    <property type="entry name" value="F-box domain"/>
    <property type="match status" value="1"/>
</dbReference>
<evidence type="ECO:0000313" key="3">
    <source>
        <dbReference type="Proteomes" id="UP000814176"/>
    </source>
</evidence>
<gene>
    <name evidence="2" type="ORF">C8Q71DRAFT_838553</name>
</gene>
<protein>
    <recommendedName>
        <fullName evidence="1">F-box domain-containing protein</fullName>
    </recommendedName>
</protein>
<dbReference type="Pfam" id="PF00646">
    <property type="entry name" value="F-box"/>
    <property type="match status" value="1"/>
</dbReference>
<dbReference type="InterPro" id="IPR001810">
    <property type="entry name" value="F-box_dom"/>
</dbReference>
<keyword evidence="3" id="KW-1185">Reference proteome</keyword>
<comment type="caution">
    <text evidence="2">The sequence shown here is derived from an EMBL/GenBank/DDBJ whole genome shotgun (WGS) entry which is preliminary data.</text>
</comment>
<dbReference type="InterPro" id="IPR036047">
    <property type="entry name" value="F-box-like_dom_sf"/>
</dbReference>
<dbReference type="PROSITE" id="PS50181">
    <property type="entry name" value="FBOX"/>
    <property type="match status" value="1"/>
</dbReference>
<evidence type="ECO:0000313" key="2">
    <source>
        <dbReference type="EMBL" id="KAH9834209.1"/>
    </source>
</evidence>
<dbReference type="InterPro" id="IPR011047">
    <property type="entry name" value="Quinoprotein_ADH-like_sf"/>
</dbReference>
<dbReference type="GeneID" id="72007218"/>
<dbReference type="Gene3D" id="1.20.1280.50">
    <property type="match status" value="1"/>
</dbReference>
<dbReference type="RefSeq" id="XP_047776865.1">
    <property type="nucleotide sequence ID" value="XM_047926486.1"/>
</dbReference>
<dbReference type="EMBL" id="JADCUA010000016">
    <property type="protein sequence ID" value="KAH9834209.1"/>
    <property type="molecule type" value="Genomic_DNA"/>
</dbReference>
<dbReference type="CDD" id="cd09917">
    <property type="entry name" value="F-box_SF"/>
    <property type="match status" value="1"/>
</dbReference>
<evidence type="ECO:0000259" key="1">
    <source>
        <dbReference type="PROSITE" id="PS50181"/>
    </source>
</evidence>
<name>A0ABQ8KAC2_9APHY</name>
<dbReference type="Proteomes" id="UP000814176">
    <property type="component" value="Unassembled WGS sequence"/>
</dbReference>
<accession>A0ABQ8KAC2</accession>
<sequence length="523" mass="59003">MPTLQELPVELLLVIIAYLPLQSLHRFRRVSKFVDNVIHGNEELVYRQAASLHAYVDGLDSVDPPRAERRSPTYPFTDATSWKQYCQLCLDLNRNWVGQGSATPRTYCVQNADVHRIKVDEERGLLFTSHETGGIIVTDLISGEILWTLPENYVRTHAHLEYENGYLIFDRFDSDKEVWRLAADFHPSQTPPNASPDSPQRVASLFAEARYSNTSHGHLKPWALLTTTQPTFAYRFSYPTLIVMSMDTAYLWDIPSATLTQTIRDAEEPFTHNDGDGDERSTISYVDVSAHHLFICGWHELRIINRSNGTLAMRIPSQPIFAITRILLSHERRDAPMVIVPLKAQALPPPQPSALPFPSFVAAHVSRCGRHLVAMLADNRLLLVENFERVIRGELRIAEAALEVNIALPVNAIFISVYLAYEFGRVGVVTTSGVYIFTLDATEHLLIDPAIPPSRNSLSLGLIRPSPAAESIPPQTSFRNLAAAYLPRLRNKHVLVNLSCLQMTATRLYLTWDRRRADILEQA</sequence>
<reference evidence="2 3" key="1">
    <citation type="journal article" date="2021" name="Environ. Microbiol.">
        <title>Gene family expansions and transcriptome signatures uncover fungal adaptations to wood decay.</title>
        <authorList>
            <person name="Hage H."/>
            <person name="Miyauchi S."/>
            <person name="Viragh M."/>
            <person name="Drula E."/>
            <person name="Min B."/>
            <person name="Chaduli D."/>
            <person name="Navarro D."/>
            <person name="Favel A."/>
            <person name="Norest M."/>
            <person name="Lesage-Meessen L."/>
            <person name="Balint B."/>
            <person name="Merenyi Z."/>
            <person name="de Eugenio L."/>
            <person name="Morin E."/>
            <person name="Martinez A.T."/>
            <person name="Baldrian P."/>
            <person name="Stursova M."/>
            <person name="Martinez M.J."/>
            <person name="Novotny C."/>
            <person name="Magnuson J.K."/>
            <person name="Spatafora J.W."/>
            <person name="Maurice S."/>
            <person name="Pangilinan J."/>
            <person name="Andreopoulos W."/>
            <person name="LaButti K."/>
            <person name="Hundley H."/>
            <person name="Na H."/>
            <person name="Kuo A."/>
            <person name="Barry K."/>
            <person name="Lipzen A."/>
            <person name="Henrissat B."/>
            <person name="Riley R."/>
            <person name="Ahrendt S."/>
            <person name="Nagy L.G."/>
            <person name="Grigoriev I.V."/>
            <person name="Martin F."/>
            <person name="Rosso M.N."/>
        </authorList>
    </citation>
    <scope>NUCLEOTIDE SEQUENCE [LARGE SCALE GENOMIC DNA]</scope>
    <source>
        <strain evidence="2 3">CIRM-BRFM 1785</strain>
    </source>
</reference>
<proteinExistence type="predicted"/>
<dbReference type="SUPFAM" id="SSF50998">
    <property type="entry name" value="Quinoprotein alcohol dehydrogenase-like"/>
    <property type="match status" value="1"/>
</dbReference>
<organism evidence="2 3">
    <name type="scientific">Rhodofomes roseus</name>
    <dbReference type="NCBI Taxonomy" id="34475"/>
    <lineage>
        <taxon>Eukaryota</taxon>
        <taxon>Fungi</taxon>
        <taxon>Dikarya</taxon>
        <taxon>Basidiomycota</taxon>
        <taxon>Agaricomycotina</taxon>
        <taxon>Agaricomycetes</taxon>
        <taxon>Polyporales</taxon>
        <taxon>Rhodofomes</taxon>
    </lineage>
</organism>
<feature type="domain" description="F-box" evidence="1">
    <location>
        <begin position="1"/>
        <end position="49"/>
    </location>
</feature>